<proteinExistence type="inferred from homology"/>
<evidence type="ECO:0000256" key="3">
    <source>
        <dbReference type="ARBA" id="ARBA00023172"/>
    </source>
</evidence>
<dbReference type="GO" id="GO:0006310">
    <property type="term" value="P:DNA recombination"/>
    <property type="evidence" value="ECO:0007669"/>
    <property type="project" value="UniProtKB-KW"/>
</dbReference>
<evidence type="ECO:0000313" key="5">
    <source>
        <dbReference type="EMBL" id="ETX08292.1"/>
    </source>
</evidence>
<dbReference type="Pfam" id="PF00589">
    <property type="entry name" value="Phage_integrase"/>
    <property type="match status" value="1"/>
</dbReference>
<dbReference type="PANTHER" id="PTHR30349">
    <property type="entry name" value="PHAGE INTEGRASE-RELATED"/>
    <property type="match status" value="1"/>
</dbReference>
<dbReference type="HOGENOM" id="CLU_851265_0_0_7"/>
<keyword evidence="6" id="KW-1185">Reference proteome</keyword>
<comment type="caution">
    <text evidence="5">The sequence shown here is derived from an EMBL/GenBank/DDBJ whole genome shotgun (WGS) entry which is preliminary data.</text>
</comment>
<dbReference type="GO" id="GO:0003677">
    <property type="term" value="F:DNA binding"/>
    <property type="evidence" value="ECO:0007669"/>
    <property type="project" value="UniProtKB-KW"/>
</dbReference>
<dbReference type="EMBL" id="AZHX01000252">
    <property type="protein sequence ID" value="ETX08292.1"/>
    <property type="molecule type" value="Genomic_DNA"/>
</dbReference>
<evidence type="ECO:0000256" key="2">
    <source>
        <dbReference type="ARBA" id="ARBA00023125"/>
    </source>
</evidence>
<dbReference type="AlphaFoldDB" id="W4MF83"/>
<dbReference type="PROSITE" id="PS51898">
    <property type="entry name" value="TYR_RECOMBINASE"/>
    <property type="match status" value="1"/>
</dbReference>
<evidence type="ECO:0000259" key="4">
    <source>
        <dbReference type="PROSITE" id="PS51898"/>
    </source>
</evidence>
<dbReference type="InterPro" id="IPR050090">
    <property type="entry name" value="Tyrosine_recombinase_XerCD"/>
</dbReference>
<evidence type="ECO:0000313" key="6">
    <source>
        <dbReference type="Proteomes" id="UP000019140"/>
    </source>
</evidence>
<comment type="similarity">
    <text evidence="1">Belongs to the 'phage' integrase family.</text>
</comment>
<gene>
    <name evidence="5" type="ORF">ETSY2_06250</name>
</gene>
<dbReference type="InterPro" id="IPR013762">
    <property type="entry name" value="Integrase-like_cat_sf"/>
</dbReference>
<dbReference type="SUPFAM" id="SSF56349">
    <property type="entry name" value="DNA breaking-rejoining enzymes"/>
    <property type="match status" value="1"/>
</dbReference>
<organism evidence="5 6">
    <name type="scientific">Candidatus Entotheonella gemina</name>
    <dbReference type="NCBI Taxonomy" id="1429439"/>
    <lineage>
        <taxon>Bacteria</taxon>
        <taxon>Pseudomonadati</taxon>
        <taxon>Nitrospinota/Tectimicrobiota group</taxon>
        <taxon>Candidatus Tectimicrobiota</taxon>
        <taxon>Candidatus Entotheonellia</taxon>
        <taxon>Candidatus Entotheonellales</taxon>
        <taxon>Candidatus Entotheonellaceae</taxon>
        <taxon>Candidatus Entotheonella</taxon>
    </lineage>
</organism>
<dbReference type="Proteomes" id="UP000019140">
    <property type="component" value="Unassembled WGS sequence"/>
</dbReference>
<protein>
    <submittedName>
        <fullName evidence="5">Integrase</fullName>
    </submittedName>
</protein>
<feature type="domain" description="Tyr recombinase" evidence="4">
    <location>
        <begin position="111"/>
        <end position="310"/>
    </location>
</feature>
<keyword evidence="2" id="KW-0238">DNA-binding</keyword>
<dbReference type="Gene3D" id="1.10.443.10">
    <property type="entry name" value="Intergrase catalytic core"/>
    <property type="match status" value="1"/>
</dbReference>
<evidence type="ECO:0000256" key="1">
    <source>
        <dbReference type="ARBA" id="ARBA00008857"/>
    </source>
</evidence>
<feature type="non-terminal residue" evidence="5">
    <location>
        <position position="1"/>
    </location>
</feature>
<dbReference type="InterPro" id="IPR011010">
    <property type="entry name" value="DNA_brk_join_enz"/>
</dbReference>
<sequence length="326" mass="37533">TERASTQTWHSPVGSLMAQFIEEKQACGFSYLTESRILGRFDRFLKDHGLSEPVLPRDLVERWVVKRPHESKATQQLRFGLTCRFATFLIHHGYAAYVPDSHRMPKGGSRFVPRIFTHDEIRRLFQAADTLPYDPRTPWRNQVVPELFRLLYNCGLRVGEALHLHVADVDLEAGVLTIHQGKFRKDRLVPLAPALTQRLQHYVGVIGNRSAEAIFFPAPHGGAYHRGRIYQIYRHLLWLAHIPHGGPGQGPRLHDVRHTFAVHRLEKWYREGIDLQAKLPVLATYMGHLNLNGTQRYLQLTAELFPELSMRLDAVYGDLIPRRTQP</sequence>
<keyword evidence="3" id="KW-0233">DNA recombination</keyword>
<accession>W4MF83</accession>
<dbReference type="PANTHER" id="PTHR30349:SF41">
    <property type="entry name" value="INTEGRASE_RECOMBINASE PROTEIN MJ0367-RELATED"/>
    <property type="match status" value="1"/>
</dbReference>
<reference evidence="5 6" key="1">
    <citation type="journal article" date="2014" name="Nature">
        <title>An environmental bacterial taxon with a large and distinct metabolic repertoire.</title>
        <authorList>
            <person name="Wilson M.C."/>
            <person name="Mori T."/>
            <person name="Ruckert C."/>
            <person name="Uria A.R."/>
            <person name="Helf M.J."/>
            <person name="Takada K."/>
            <person name="Gernert C."/>
            <person name="Steffens U.A."/>
            <person name="Heycke N."/>
            <person name="Schmitt S."/>
            <person name="Rinke C."/>
            <person name="Helfrich E.J."/>
            <person name="Brachmann A.O."/>
            <person name="Gurgui C."/>
            <person name="Wakimoto T."/>
            <person name="Kracht M."/>
            <person name="Crusemann M."/>
            <person name="Hentschel U."/>
            <person name="Abe I."/>
            <person name="Matsunaga S."/>
            <person name="Kalinowski J."/>
            <person name="Takeyama H."/>
            <person name="Piel J."/>
        </authorList>
    </citation>
    <scope>NUCLEOTIDE SEQUENCE [LARGE SCALE GENOMIC DNA]</scope>
    <source>
        <strain evidence="6">TSY2</strain>
    </source>
</reference>
<name>W4MF83_9BACT</name>
<dbReference type="InterPro" id="IPR002104">
    <property type="entry name" value="Integrase_catalytic"/>
</dbReference>
<dbReference type="GO" id="GO:0015074">
    <property type="term" value="P:DNA integration"/>
    <property type="evidence" value="ECO:0007669"/>
    <property type="project" value="InterPro"/>
</dbReference>